<accession>A0A5J9T9K9</accession>
<dbReference type="InterPro" id="IPR036047">
    <property type="entry name" value="F-box-like_dom_sf"/>
</dbReference>
<evidence type="ECO:0000259" key="2">
    <source>
        <dbReference type="PROSITE" id="PS50181"/>
    </source>
</evidence>
<dbReference type="Pfam" id="PF00646">
    <property type="entry name" value="F-box"/>
    <property type="match status" value="1"/>
</dbReference>
<dbReference type="InterPro" id="IPR055411">
    <property type="entry name" value="LRR_FXL15/At3g58940/PEG3-like"/>
</dbReference>
<dbReference type="InterPro" id="IPR001810">
    <property type="entry name" value="F-box_dom"/>
</dbReference>
<evidence type="ECO:0000313" key="4">
    <source>
        <dbReference type="Proteomes" id="UP000324897"/>
    </source>
</evidence>
<dbReference type="CDD" id="cd22160">
    <property type="entry name" value="F-box_AtFBL13-like"/>
    <property type="match status" value="1"/>
</dbReference>
<proteinExistence type="predicted"/>
<dbReference type="Gene3D" id="1.20.1280.50">
    <property type="match status" value="1"/>
</dbReference>
<dbReference type="SUPFAM" id="SSF81383">
    <property type="entry name" value="F-box domain"/>
    <property type="match status" value="1"/>
</dbReference>
<dbReference type="EMBL" id="RWGY01000045">
    <property type="protein sequence ID" value="TVU07271.1"/>
    <property type="molecule type" value="Genomic_DNA"/>
</dbReference>
<dbReference type="Proteomes" id="UP000324897">
    <property type="component" value="Unassembled WGS sequence"/>
</dbReference>
<dbReference type="PANTHER" id="PTHR32141">
    <property type="match status" value="1"/>
</dbReference>
<protein>
    <recommendedName>
        <fullName evidence="2">F-box domain-containing protein</fullName>
    </recommendedName>
</protein>
<dbReference type="Gramene" id="TVU07271">
    <property type="protein sequence ID" value="TVU07271"/>
    <property type="gene ID" value="EJB05_47320"/>
</dbReference>
<evidence type="ECO:0000256" key="1">
    <source>
        <dbReference type="SAM" id="MobiDB-lite"/>
    </source>
</evidence>
<feature type="domain" description="F-box" evidence="2">
    <location>
        <begin position="102"/>
        <end position="138"/>
    </location>
</feature>
<dbReference type="PANTHER" id="PTHR32141:SF119">
    <property type="entry name" value="F-BOX DOMAIN-CONTAINING PROTEIN"/>
    <property type="match status" value="1"/>
</dbReference>
<dbReference type="Pfam" id="PF24758">
    <property type="entry name" value="LRR_At5g56370"/>
    <property type="match status" value="1"/>
</dbReference>
<feature type="compositionally biased region" description="Polar residues" evidence="1">
    <location>
        <begin position="15"/>
        <end position="28"/>
    </location>
</feature>
<sequence length="561" mass="61745">MTGGSSRRGLPLVESPQTKQNHSLSLTRQNPRRFLPFPSFWSGGGGVSPEKTAMAREGGMCSGEQEALMGRLLFYTHHVIPDLPVSVDGDLCILFDADGGGVDRLSRLPDSLLGNIVSRLPIKDAARTAALSRRWRPIWCSAPLVLVDAHLLPASEDQIPKHVDHAESSAVAAAVSRILATHPGPIRFVHITCCYMNEFPGQFVRWLKHLAVKGVQELFLINRPWPLESLVKHMPATIFSMATLTRLYLGFWRFPDTASLPRGAAFPYLRELSLCSVVIEPRDIDFVLARSPVLHTLCIHGHLFPSLRLRLVSQSLQCVQLLAVDVETIAVVDAPRLERLIVSKRESSCKINIGRAPSLRLFGFVELGNDVLQVGNTVIKAGTPAKPSAMVLSVKILALQVRFGVCNDVKTLPNFLRCFPNLETLHIHSKEATESTGRLGLKFWQESGAIECVQSRITMLGFHDFRGGRSELALLRFFVESSQKLKVLVVAFAKGCVGSMDDVKSQVKALFSGKKGLERCSVVVCENELSGGGAMWTFERGSEMSDPFGLFQCCSGCQFFV</sequence>
<dbReference type="SUPFAM" id="SSF52047">
    <property type="entry name" value="RNI-like"/>
    <property type="match status" value="1"/>
</dbReference>
<dbReference type="InterPro" id="IPR006566">
    <property type="entry name" value="FBD"/>
</dbReference>
<feature type="non-terminal residue" evidence="3">
    <location>
        <position position="1"/>
    </location>
</feature>
<dbReference type="OrthoDB" id="629734at2759"/>
<dbReference type="InterPro" id="IPR055302">
    <property type="entry name" value="F-box_dom-containing"/>
</dbReference>
<evidence type="ECO:0000313" key="3">
    <source>
        <dbReference type="EMBL" id="TVU07271.1"/>
    </source>
</evidence>
<reference evidence="3 4" key="1">
    <citation type="journal article" date="2019" name="Sci. Rep.">
        <title>A high-quality genome of Eragrostis curvula grass provides insights into Poaceae evolution and supports new strategies to enhance forage quality.</title>
        <authorList>
            <person name="Carballo J."/>
            <person name="Santos B.A.C.M."/>
            <person name="Zappacosta D."/>
            <person name="Garbus I."/>
            <person name="Selva J.P."/>
            <person name="Gallo C.A."/>
            <person name="Diaz A."/>
            <person name="Albertini E."/>
            <person name="Caccamo M."/>
            <person name="Echenique V."/>
        </authorList>
    </citation>
    <scope>NUCLEOTIDE SEQUENCE [LARGE SCALE GENOMIC DNA]</scope>
    <source>
        <strain evidence="4">cv. Victoria</strain>
        <tissue evidence="3">Leaf</tissue>
    </source>
</reference>
<dbReference type="AlphaFoldDB" id="A0A5J9T9K9"/>
<dbReference type="Pfam" id="PF08387">
    <property type="entry name" value="FBD"/>
    <property type="match status" value="1"/>
</dbReference>
<gene>
    <name evidence="3" type="ORF">EJB05_47320</name>
</gene>
<keyword evidence="4" id="KW-1185">Reference proteome</keyword>
<organism evidence="3 4">
    <name type="scientific">Eragrostis curvula</name>
    <name type="common">weeping love grass</name>
    <dbReference type="NCBI Taxonomy" id="38414"/>
    <lineage>
        <taxon>Eukaryota</taxon>
        <taxon>Viridiplantae</taxon>
        <taxon>Streptophyta</taxon>
        <taxon>Embryophyta</taxon>
        <taxon>Tracheophyta</taxon>
        <taxon>Spermatophyta</taxon>
        <taxon>Magnoliopsida</taxon>
        <taxon>Liliopsida</taxon>
        <taxon>Poales</taxon>
        <taxon>Poaceae</taxon>
        <taxon>PACMAD clade</taxon>
        <taxon>Chloridoideae</taxon>
        <taxon>Eragrostideae</taxon>
        <taxon>Eragrostidinae</taxon>
        <taxon>Eragrostis</taxon>
    </lineage>
</organism>
<dbReference type="InterPro" id="IPR032675">
    <property type="entry name" value="LRR_dom_sf"/>
</dbReference>
<dbReference type="InterPro" id="IPR053781">
    <property type="entry name" value="F-box_AtFBL13-like"/>
</dbReference>
<dbReference type="PROSITE" id="PS50181">
    <property type="entry name" value="FBOX"/>
    <property type="match status" value="1"/>
</dbReference>
<dbReference type="Gene3D" id="3.80.10.10">
    <property type="entry name" value="Ribonuclease Inhibitor"/>
    <property type="match status" value="1"/>
</dbReference>
<feature type="region of interest" description="Disordered" evidence="1">
    <location>
        <begin position="1"/>
        <end position="28"/>
    </location>
</feature>
<dbReference type="SMART" id="SM00256">
    <property type="entry name" value="FBOX"/>
    <property type="match status" value="1"/>
</dbReference>
<comment type="caution">
    <text evidence="3">The sequence shown here is derived from an EMBL/GenBank/DDBJ whole genome shotgun (WGS) entry which is preliminary data.</text>
</comment>
<name>A0A5J9T9K9_9POAL</name>